<evidence type="ECO:0000313" key="6">
    <source>
        <dbReference type="EnsemblMetazoa" id="PPA01120.1"/>
    </source>
</evidence>
<organism evidence="6 7">
    <name type="scientific">Pristionchus pacificus</name>
    <name type="common">Parasitic nematode worm</name>
    <dbReference type="NCBI Taxonomy" id="54126"/>
    <lineage>
        <taxon>Eukaryota</taxon>
        <taxon>Metazoa</taxon>
        <taxon>Ecdysozoa</taxon>
        <taxon>Nematoda</taxon>
        <taxon>Chromadorea</taxon>
        <taxon>Rhabditida</taxon>
        <taxon>Rhabditina</taxon>
        <taxon>Diplogasteromorpha</taxon>
        <taxon>Diplogasteroidea</taxon>
        <taxon>Neodiplogasteridae</taxon>
        <taxon>Pristionchus</taxon>
    </lineage>
</organism>
<dbReference type="GO" id="GO:0016020">
    <property type="term" value="C:membrane"/>
    <property type="evidence" value="ECO:0007669"/>
    <property type="project" value="InterPro"/>
</dbReference>
<gene>
    <name evidence="6" type="primary">WBGene00090674</name>
</gene>
<evidence type="ECO:0000256" key="4">
    <source>
        <dbReference type="SAM" id="MobiDB-lite"/>
    </source>
</evidence>
<dbReference type="InterPro" id="IPR035914">
    <property type="entry name" value="Sperma_CUB_dom_sf"/>
</dbReference>
<dbReference type="InterPro" id="IPR004151">
    <property type="entry name" value="7TM_GPCR_serpentine_rcpt_Sre"/>
</dbReference>
<feature type="transmembrane region" description="Helical" evidence="5">
    <location>
        <begin position="758"/>
        <end position="778"/>
    </location>
</feature>
<dbReference type="Pfam" id="PF03125">
    <property type="entry name" value="Sre"/>
    <property type="match status" value="1"/>
</dbReference>
<evidence type="ECO:0000256" key="3">
    <source>
        <dbReference type="PROSITE-ProRule" id="PRU00059"/>
    </source>
</evidence>
<feature type="transmembrane region" description="Helical" evidence="5">
    <location>
        <begin position="1242"/>
        <end position="1263"/>
    </location>
</feature>
<comment type="similarity">
    <text evidence="1">Belongs to the nematode receptor-like protein sre family.</text>
</comment>
<dbReference type="SUPFAM" id="SSF56436">
    <property type="entry name" value="C-type lectin-like"/>
    <property type="match status" value="1"/>
</dbReference>
<accession>A0A2A6BUL1</accession>
<feature type="transmembrane region" description="Helical" evidence="5">
    <location>
        <begin position="675"/>
        <end position="702"/>
    </location>
</feature>
<dbReference type="InterPro" id="IPR001304">
    <property type="entry name" value="C-type_lectin-like"/>
</dbReference>
<feature type="transmembrane region" description="Helical" evidence="5">
    <location>
        <begin position="33"/>
        <end position="55"/>
    </location>
</feature>
<feature type="transmembrane region" description="Helical" evidence="5">
    <location>
        <begin position="100"/>
        <end position="120"/>
    </location>
</feature>
<feature type="region of interest" description="Disordered" evidence="4">
    <location>
        <begin position="1085"/>
        <end position="1115"/>
    </location>
</feature>
<feature type="transmembrane region" description="Helical" evidence="5">
    <location>
        <begin position="790"/>
        <end position="810"/>
    </location>
</feature>
<feature type="transmembrane region" description="Helical" evidence="5">
    <location>
        <begin position="870"/>
        <end position="889"/>
    </location>
</feature>
<feature type="transmembrane region" description="Helical" evidence="5">
    <location>
        <begin position="76"/>
        <end position="94"/>
    </location>
</feature>
<keyword evidence="7" id="KW-1185">Reference proteome</keyword>
<dbReference type="AlphaFoldDB" id="A0A2A6BUL1"/>
<comment type="caution">
    <text evidence="3">Lacks conserved residue(s) required for the propagation of feature annotation.</text>
</comment>
<keyword evidence="2" id="KW-1015">Disulfide bond</keyword>
<proteinExistence type="inferred from homology"/>
<evidence type="ECO:0000256" key="2">
    <source>
        <dbReference type="ARBA" id="ARBA00023157"/>
    </source>
</evidence>
<dbReference type="InterPro" id="IPR050976">
    <property type="entry name" value="Snaclec"/>
</dbReference>
<dbReference type="SMART" id="SM00034">
    <property type="entry name" value="CLECT"/>
    <property type="match status" value="1"/>
</dbReference>
<dbReference type="EnsemblMetazoa" id="PPA01120.1">
    <property type="protein sequence ID" value="PPA01120.1"/>
    <property type="gene ID" value="WBGene00090674"/>
</dbReference>
<feature type="compositionally biased region" description="Polar residues" evidence="4">
    <location>
        <begin position="1085"/>
        <end position="1105"/>
    </location>
</feature>
<dbReference type="GO" id="GO:0007606">
    <property type="term" value="P:sensory perception of chemical stimulus"/>
    <property type="evidence" value="ECO:0007669"/>
    <property type="project" value="InterPro"/>
</dbReference>
<evidence type="ECO:0000313" key="7">
    <source>
        <dbReference type="Proteomes" id="UP000005239"/>
    </source>
</evidence>
<sequence length="1271" mass="143699">MHLSTLQDVLRDIDFKFSMCFVKTNKIVNAKSLSMVLIIILTVGTSHEMITKFAIWADRPRRAFGLEHVRRSPLSWLIFLPLLLGSLLAAAGIVAKRGELLVPLTVMMLLYMPLLFHSILTADQLHIFDPRLLVLFSIGSLLVVLHCIFILLAAKNEIDREVDEVFSVGKSMEFSETELSRTLRTIKSFRHNFVESSCPPGLEPVRDGQCRGKYADSMNTHFDEGYAAVVAKCAEIQGQPIIIHSEEDQSYWVNWNDENGADLGNAPIAIVSSLCPDGFELVKDGECRGKYVDETMYFDTAYDRIVSKCNEINATNHTGLTGRKRMARSRLSCNPITMQWQWADGSVVDFKPPIHSAELDQDCKAGCFWFLDTDGRWLVGCSSTLSLRANIHCTTQLVQPIPSEDGCYGFAGYDTDGVCYQIGKTVETWQEAQADCRRVGGNLASIHNQQENSFIRRLAVSNGAVNGLYLGAIMTGKGNQYGFPMDGVGNCLGMDTSTTSGQWMNINCVTNLNAACIRQPIFPEPPACGTGKENEIIYSPGFPFDSSIPCEYFLTVPMGKIVELEVLFLEANSCCDRLIVSDNFLGGTVIANLSGEVMDKILTTASTNVIRVSWQPHGGVNVRGVMMRYRAVTPDENGELSDVVDIPSRVDYCFLIDSLHYCFRYELICGDSRELFFLILTSLGQFLIISCHLIKIIFWLTITKYDRYYMYSIPIFRIAQPLNDLGGFLTDVNNFLLVIERTIASSQLERYEQSRMNWPVLLSCEVFCICVSLGVAYLVHFVRIVTECSILVIAMALLTIIVLVVCHFHNTRKYATAVGVSKKYQMKEVEYLTRALIPACIVNALMRILTSFMAVFSANLGFTSYVSFMLTYHTIQTINAVQWGVLVVARHEGMRRRTRDLLRALLGRRQLSARANIGEINLRKDNTKDYFDYLNSHWEGGCYFGRQSNLPSNRKREKPSSTSRVLRFLTPQSSRSLIRIRVKEKRRRVENDATGQPILTTMASRGFDPVRTHSEKIAMSEPRLKKCFLCLESAPQTRRFPQSSKPDEQLEWLLRQNRDEEGFQQLLNRHRTVKEPRWCLRHFTSPTDSLPTDNSSMPPSPSFSALDTMPQQPPWEPPTSPIRFDDDVLWNYADEVLTKRFKKEVLNARPTLNVKPKDPPKPPQPHRPRSSSFHATLPAPHYTVAVAVEEFFNEEHCIEIPILLPPPFLVGSIESVFHCLEDVQDIEETRFDRKFFGARAKIALLFTLINVFVVLCVKDIGIANDNLIRLI</sequence>
<dbReference type="InterPro" id="IPR000859">
    <property type="entry name" value="CUB_dom"/>
</dbReference>
<dbReference type="SUPFAM" id="SSF49854">
    <property type="entry name" value="Spermadhesin, CUB domain"/>
    <property type="match status" value="1"/>
</dbReference>
<keyword evidence="5" id="KW-0812">Transmembrane</keyword>
<dbReference type="Gene3D" id="3.10.100.10">
    <property type="entry name" value="Mannose-Binding Protein A, subunit A"/>
    <property type="match status" value="1"/>
</dbReference>
<dbReference type="PANTHER" id="PTHR22991:SF40">
    <property type="entry name" value="PROTEIN CBG13490"/>
    <property type="match status" value="1"/>
</dbReference>
<dbReference type="Gene3D" id="2.60.120.290">
    <property type="entry name" value="Spermadhesin, CUB domain"/>
    <property type="match status" value="1"/>
</dbReference>
<dbReference type="InterPro" id="IPR016186">
    <property type="entry name" value="C-type_lectin-like/link_sf"/>
</dbReference>
<reference evidence="6" key="2">
    <citation type="submission" date="2022-06" db="UniProtKB">
        <authorList>
            <consortium name="EnsemblMetazoa"/>
        </authorList>
    </citation>
    <scope>IDENTIFICATION</scope>
    <source>
        <strain evidence="6">PS312</strain>
    </source>
</reference>
<keyword evidence="5" id="KW-0472">Membrane</keyword>
<dbReference type="SMART" id="SM00042">
    <property type="entry name" value="CUB"/>
    <property type="match status" value="1"/>
</dbReference>
<evidence type="ECO:0000256" key="5">
    <source>
        <dbReference type="SAM" id="Phobius"/>
    </source>
</evidence>
<dbReference type="PROSITE" id="PS50041">
    <property type="entry name" value="C_TYPE_LECTIN_2"/>
    <property type="match status" value="1"/>
</dbReference>
<dbReference type="PROSITE" id="PS01180">
    <property type="entry name" value="CUB"/>
    <property type="match status" value="1"/>
</dbReference>
<accession>A0A8R1U2Y0</accession>
<feature type="transmembrane region" description="Helical" evidence="5">
    <location>
        <begin position="831"/>
        <end position="858"/>
    </location>
</feature>
<dbReference type="Proteomes" id="UP000005239">
    <property type="component" value="Unassembled WGS sequence"/>
</dbReference>
<dbReference type="CDD" id="cd00037">
    <property type="entry name" value="CLECT"/>
    <property type="match status" value="1"/>
</dbReference>
<reference evidence="7" key="1">
    <citation type="journal article" date="2008" name="Nat. Genet.">
        <title>The Pristionchus pacificus genome provides a unique perspective on nematode lifestyle and parasitism.</title>
        <authorList>
            <person name="Dieterich C."/>
            <person name="Clifton S.W."/>
            <person name="Schuster L.N."/>
            <person name="Chinwalla A."/>
            <person name="Delehaunty K."/>
            <person name="Dinkelacker I."/>
            <person name="Fulton L."/>
            <person name="Fulton R."/>
            <person name="Godfrey J."/>
            <person name="Minx P."/>
            <person name="Mitreva M."/>
            <person name="Roeseler W."/>
            <person name="Tian H."/>
            <person name="Witte H."/>
            <person name="Yang S.P."/>
            <person name="Wilson R.K."/>
            <person name="Sommer R.J."/>
        </authorList>
    </citation>
    <scope>NUCLEOTIDE SEQUENCE [LARGE SCALE GENOMIC DNA]</scope>
    <source>
        <strain evidence="7">PS312</strain>
    </source>
</reference>
<dbReference type="Pfam" id="PF00059">
    <property type="entry name" value="Lectin_C"/>
    <property type="match status" value="1"/>
</dbReference>
<name>A0A2A6BUL1_PRIPA</name>
<evidence type="ECO:0000256" key="1">
    <source>
        <dbReference type="ARBA" id="ARBA00006803"/>
    </source>
</evidence>
<dbReference type="InterPro" id="IPR016187">
    <property type="entry name" value="CTDL_fold"/>
</dbReference>
<protein>
    <submittedName>
        <fullName evidence="6">C-type lectin</fullName>
    </submittedName>
</protein>
<feature type="transmembrane region" description="Helical" evidence="5">
    <location>
        <begin position="132"/>
        <end position="154"/>
    </location>
</feature>
<keyword evidence="5" id="KW-1133">Transmembrane helix</keyword>
<feature type="region of interest" description="Disordered" evidence="4">
    <location>
        <begin position="1148"/>
        <end position="1173"/>
    </location>
</feature>
<dbReference type="PANTHER" id="PTHR22991">
    <property type="entry name" value="PROTEIN CBG13490"/>
    <property type="match status" value="1"/>
</dbReference>